<feature type="compositionally biased region" description="Acidic residues" evidence="6">
    <location>
        <begin position="40"/>
        <end position="50"/>
    </location>
</feature>
<accession>A0AAW1J1C6</accession>
<dbReference type="InterPro" id="IPR008906">
    <property type="entry name" value="HATC_C_dom"/>
</dbReference>
<dbReference type="GO" id="GO:0008270">
    <property type="term" value="F:zinc ion binding"/>
    <property type="evidence" value="ECO:0007669"/>
    <property type="project" value="UniProtKB-KW"/>
</dbReference>
<evidence type="ECO:0000256" key="2">
    <source>
        <dbReference type="ARBA" id="ARBA00022723"/>
    </source>
</evidence>
<dbReference type="SUPFAM" id="SSF53098">
    <property type="entry name" value="Ribonuclease H-like"/>
    <property type="match status" value="1"/>
</dbReference>
<evidence type="ECO:0000256" key="6">
    <source>
        <dbReference type="SAM" id="MobiDB-lite"/>
    </source>
</evidence>
<evidence type="ECO:0000256" key="3">
    <source>
        <dbReference type="ARBA" id="ARBA00022771"/>
    </source>
</evidence>
<evidence type="ECO:0000256" key="5">
    <source>
        <dbReference type="ARBA" id="ARBA00023242"/>
    </source>
</evidence>
<evidence type="ECO:0000256" key="1">
    <source>
        <dbReference type="ARBA" id="ARBA00004123"/>
    </source>
</evidence>
<gene>
    <name evidence="8" type="ORF">QE152_g31875</name>
</gene>
<dbReference type="InterPro" id="IPR012337">
    <property type="entry name" value="RNaseH-like_sf"/>
</dbReference>
<dbReference type="AlphaFoldDB" id="A0AAW1J1C6"/>
<dbReference type="PANTHER" id="PTHR46481">
    <property type="entry name" value="ZINC FINGER BED DOMAIN-CONTAINING PROTEIN 4"/>
    <property type="match status" value="1"/>
</dbReference>
<keyword evidence="2" id="KW-0479">Metal-binding</keyword>
<keyword evidence="3" id="KW-0863">Zinc-finger</keyword>
<comment type="caution">
    <text evidence="8">The sequence shown here is derived from an EMBL/GenBank/DDBJ whole genome shotgun (WGS) entry which is preliminary data.</text>
</comment>
<dbReference type="GO" id="GO:0005634">
    <property type="term" value="C:nucleus"/>
    <property type="evidence" value="ECO:0007669"/>
    <property type="project" value="UniProtKB-SubCell"/>
</dbReference>
<keyword evidence="9" id="KW-1185">Reference proteome</keyword>
<dbReference type="Proteomes" id="UP001458880">
    <property type="component" value="Unassembled WGS sequence"/>
</dbReference>
<dbReference type="EMBL" id="JASPKY010000450">
    <property type="protein sequence ID" value="KAK9696478.1"/>
    <property type="molecule type" value="Genomic_DNA"/>
</dbReference>
<evidence type="ECO:0000256" key="4">
    <source>
        <dbReference type="ARBA" id="ARBA00022833"/>
    </source>
</evidence>
<feature type="region of interest" description="Disordered" evidence="6">
    <location>
        <begin position="24"/>
        <end position="50"/>
    </location>
</feature>
<evidence type="ECO:0000259" key="7">
    <source>
        <dbReference type="Pfam" id="PF05699"/>
    </source>
</evidence>
<dbReference type="Pfam" id="PF05699">
    <property type="entry name" value="Dimer_Tnp_hAT"/>
    <property type="match status" value="1"/>
</dbReference>
<name>A0AAW1J1C6_POPJA</name>
<evidence type="ECO:0000313" key="8">
    <source>
        <dbReference type="EMBL" id="KAK9696478.1"/>
    </source>
</evidence>
<protein>
    <submittedName>
        <fullName evidence="8">HAT family C-terminal dimerization region</fullName>
    </submittedName>
</protein>
<evidence type="ECO:0000313" key="9">
    <source>
        <dbReference type="Proteomes" id="UP001458880"/>
    </source>
</evidence>
<dbReference type="GO" id="GO:0046983">
    <property type="term" value="F:protein dimerization activity"/>
    <property type="evidence" value="ECO:0007669"/>
    <property type="project" value="InterPro"/>
</dbReference>
<comment type="subcellular location">
    <subcellularLocation>
        <location evidence="1">Nucleus</location>
    </subcellularLocation>
</comment>
<keyword evidence="4" id="KW-0862">Zinc</keyword>
<dbReference type="InterPro" id="IPR052035">
    <property type="entry name" value="ZnF_BED_domain_contain"/>
</dbReference>
<dbReference type="PANTHER" id="PTHR46481:SF10">
    <property type="entry name" value="ZINC FINGER BED DOMAIN-CONTAINING PROTEIN 39"/>
    <property type="match status" value="1"/>
</dbReference>
<keyword evidence="5" id="KW-0539">Nucleus</keyword>
<feature type="non-terminal residue" evidence="8">
    <location>
        <position position="120"/>
    </location>
</feature>
<sequence>MLQSILDEESKNIEAQTIETIPRKRPKLNEASSTSTLFDEFQDSSGEEEVDTIDNEIETYIRRKIEPNTCLLEFWKNCNDLGLLKKLARRVLNVPASSATSERLFSTSGRILEERRTRLL</sequence>
<organism evidence="8 9">
    <name type="scientific">Popillia japonica</name>
    <name type="common">Japanese beetle</name>
    <dbReference type="NCBI Taxonomy" id="7064"/>
    <lineage>
        <taxon>Eukaryota</taxon>
        <taxon>Metazoa</taxon>
        <taxon>Ecdysozoa</taxon>
        <taxon>Arthropoda</taxon>
        <taxon>Hexapoda</taxon>
        <taxon>Insecta</taxon>
        <taxon>Pterygota</taxon>
        <taxon>Neoptera</taxon>
        <taxon>Endopterygota</taxon>
        <taxon>Coleoptera</taxon>
        <taxon>Polyphaga</taxon>
        <taxon>Scarabaeiformia</taxon>
        <taxon>Scarabaeidae</taxon>
        <taxon>Rutelinae</taxon>
        <taxon>Popillia</taxon>
    </lineage>
</organism>
<feature type="domain" description="HAT C-terminal dimerisation" evidence="7">
    <location>
        <begin position="57"/>
        <end position="119"/>
    </location>
</feature>
<reference evidence="8 9" key="1">
    <citation type="journal article" date="2024" name="BMC Genomics">
        <title>De novo assembly and annotation of Popillia japonica's genome with initial clues to its potential as an invasive pest.</title>
        <authorList>
            <person name="Cucini C."/>
            <person name="Boschi S."/>
            <person name="Funari R."/>
            <person name="Cardaioli E."/>
            <person name="Iannotti N."/>
            <person name="Marturano G."/>
            <person name="Paoli F."/>
            <person name="Bruttini M."/>
            <person name="Carapelli A."/>
            <person name="Frati F."/>
            <person name="Nardi F."/>
        </authorList>
    </citation>
    <scope>NUCLEOTIDE SEQUENCE [LARGE SCALE GENOMIC DNA]</scope>
    <source>
        <strain evidence="8">DMR45628</strain>
    </source>
</reference>
<proteinExistence type="predicted"/>